<evidence type="ECO:0008006" key="4">
    <source>
        <dbReference type="Google" id="ProtNLM"/>
    </source>
</evidence>
<keyword evidence="1" id="KW-0732">Signal</keyword>
<gene>
    <name evidence="2" type="ORF">A0128_03790</name>
</gene>
<dbReference type="EMBL" id="CP015217">
    <property type="protein sequence ID" value="AOP33059.1"/>
    <property type="molecule type" value="Genomic_DNA"/>
</dbReference>
<dbReference type="AlphaFoldDB" id="A0A1D7UTX3"/>
<dbReference type="Proteomes" id="UP000094197">
    <property type="component" value="Chromosome 1"/>
</dbReference>
<evidence type="ECO:0000313" key="3">
    <source>
        <dbReference type="Proteomes" id="UP000094197"/>
    </source>
</evidence>
<organism evidence="2 3">
    <name type="scientific">Leptospira tipperaryensis</name>
    <dbReference type="NCBI Taxonomy" id="2564040"/>
    <lineage>
        <taxon>Bacteria</taxon>
        <taxon>Pseudomonadati</taxon>
        <taxon>Spirochaetota</taxon>
        <taxon>Spirochaetia</taxon>
        <taxon>Leptospirales</taxon>
        <taxon>Leptospiraceae</taxon>
        <taxon>Leptospira</taxon>
    </lineage>
</organism>
<dbReference type="RefSeq" id="WP_069606303.1">
    <property type="nucleotide sequence ID" value="NZ_CP015217.1"/>
</dbReference>
<evidence type="ECO:0000313" key="2">
    <source>
        <dbReference type="EMBL" id="AOP33059.1"/>
    </source>
</evidence>
<accession>A0A1D7UTX3</accession>
<proteinExistence type="predicted"/>
<sequence length="458" mass="50089">MKHFVRVIVMLFLLFSQSVFAENWRESGSFLLPRVPIGNTELGTNIRLITIQNTNSDSSMIGNVALAYVEASTTRNTNLLPIRVKKLSHYNGGGSFSSSLDTWTTIGNAGFTNRGFSFTGYADLEEYNYEIGGTSLTNSILGCFDAPCSNFQTLGAVTTLVPQIEPAFAYPNEKSNTDMISTETHDYFAYPDQTQGGRVTVVRREHSSGPLTSGAWEVVAQPGFSGPGTIAHIRLAYKRGNEIRVVVATDNGSLSAIQVFRLSRIQIMGMPPFSLWMQEGNAISVSHVIMSEPSIPNFKYYAHPDLEIDNNGIPHLLFTRMTTASEGGRIQSTVRILSGNTWVDFVDPFIGNLSSEDNVCTDMTFDTITNKLFVGCVNVTHLRPMVKTLSGFLISRWTTLGDILSEAGNKTACIPFFPPADTGITYDRGTNALFFAYSSCGGTTSNVSNVRVVAKDLD</sequence>
<keyword evidence="3" id="KW-1185">Reference proteome</keyword>
<feature type="chain" id="PRO_5009100330" description="IgGFc-binding protein N-terminal domain-containing protein" evidence="1">
    <location>
        <begin position="22"/>
        <end position="458"/>
    </location>
</feature>
<reference evidence="2 3" key="1">
    <citation type="submission" date="2016-04" db="EMBL/GenBank/DDBJ databases">
        <title>Complete genome seqeunce of Leptospira alstonii serovar Room22.</title>
        <authorList>
            <person name="Nally J.E."/>
            <person name="Bayles D.O."/>
            <person name="Hurley D."/>
            <person name="Fanning S."/>
            <person name="McMahon B.J."/>
            <person name="Arent Z."/>
        </authorList>
    </citation>
    <scope>NUCLEOTIDE SEQUENCE [LARGE SCALE GENOMIC DNA]</scope>
    <source>
        <strain evidence="2 3">GWTS #1</strain>
    </source>
</reference>
<dbReference type="OrthoDB" id="343839at2"/>
<name>A0A1D7UTX3_9LEPT</name>
<protein>
    <recommendedName>
        <fullName evidence="4">IgGFc-binding protein N-terminal domain-containing protein</fullName>
    </recommendedName>
</protein>
<dbReference type="KEGG" id="laj:A0128_03790"/>
<evidence type="ECO:0000256" key="1">
    <source>
        <dbReference type="SAM" id="SignalP"/>
    </source>
</evidence>
<feature type="signal peptide" evidence="1">
    <location>
        <begin position="1"/>
        <end position="21"/>
    </location>
</feature>